<evidence type="ECO:0000313" key="2">
    <source>
        <dbReference type="EnsemblMetazoa" id="CapteP198926"/>
    </source>
</evidence>
<evidence type="ECO:0000313" key="3">
    <source>
        <dbReference type="Proteomes" id="UP000014760"/>
    </source>
</evidence>
<organism evidence="1">
    <name type="scientific">Capitella teleta</name>
    <name type="common">Polychaete worm</name>
    <dbReference type="NCBI Taxonomy" id="283909"/>
    <lineage>
        <taxon>Eukaryota</taxon>
        <taxon>Metazoa</taxon>
        <taxon>Spiralia</taxon>
        <taxon>Lophotrochozoa</taxon>
        <taxon>Annelida</taxon>
        <taxon>Polychaeta</taxon>
        <taxon>Sedentaria</taxon>
        <taxon>Scolecida</taxon>
        <taxon>Capitellidae</taxon>
        <taxon>Capitella</taxon>
    </lineage>
</organism>
<reference evidence="1 3" key="2">
    <citation type="journal article" date="2013" name="Nature">
        <title>Insights into bilaterian evolution from three spiralian genomes.</title>
        <authorList>
            <person name="Simakov O."/>
            <person name="Marletaz F."/>
            <person name="Cho S.J."/>
            <person name="Edsinger-Gonzales E."/>
            <person name="Havlak P."/>
            <person name="Hellsten U."/>
            <person name="Kuo D.H."/>
            <person name="Larsson T."/>
            <person name="Lv J."/>
            <person name="Arendt D."/>
            <person name="Savage R."/>
            <person name="Osoegawa K."/>
            <person name="de Jong P."/>
            <person name="Grimwood J."/>
            <person name="Chapman J.A."/>
            <person name="Shapiro H."/>
            <person name="Aerts A."/>
            <person name="Otillar R.P."/>
            <person name="Terry A.Y."/>
            <person name="Boore J.L."/>
            <person name="Grigoriev I.V."/>
            <person name="Lindberg D.R."/>
            <person name="Seaver E.C."/>
            <person name="Weisblat D.A."/>
            <person name="Putnam N.H."/>
            <person name="Rokhsar D.S."/>
        </authorList>
    </citation>
    <scope>NUCLEOTIDE SEQUENCE</scope>
    <source>
        <strain evidence="1 3">I ESC-2004</strain>
    </source>
</reference>
<dbReference type="Proteomes" id="UP000014760">
    <property type="component" value="Unassembled WGS sequence"/>
</dbReference>
<accession>R7UT25</accession>
<reference evidence="3" key="1">
    <citation type="submission" date="2012-12" db="EMBL/GenBank/DDBJ databases">
        <authorList>
            <person name="Hellsten U."/>
            <person name="Grimwood J."/>
            <person name="Chapman J.A."/>
            <person name="Shapiro H."/>
            <person name="Aerts A."/>
            <person name="Otillar R.P."/>
            <person name="Terry A.Y."/>
            <person name="Boore J.L."/>
            <person name="Simakov O."/>
            <person name="Marletaz F."/>
            <person name="Cho S.-J."/>
            <person name="Edsinger-Gonzales E."/>
            <person name="Havlak P."/>
            <person name="Kuo D.-H."/>
            <person name="Larsson T."/>
            <person name="Lv J."/>
            <person name="Arendt D."/>
            <person name="Savage R."/>
            <person name="Osoegawa K."/>
            <person name="de Jong P."/>
            <person name="Lindberg D.R."/>
            <person name="Seaver E.C."/>
            <person name="Weisblat D.A."/>
            <person name="Putnam N.H."/>
            <person name="Grigoriev I.V."/>
            <person name="Rokhsar D.S."/>
        </authorList>
    </citation>
    <scope>NUCLEOTIDE SEQUENCE</scope>
    <source>
        <strain evidence="3">I ESC-2004</strain>
    </source>
</reference>
<dbReference type="EMBL" id="KB298315">
    <property type="protein sequence ID" value="ELU09323.1"/>
    <property type="molecule type" value="Genomic_DNA"/>
</dbReference>
<protein>
    <submittedName>
        <fullName evidence="1 2">Uncharacterized protein</fullName>
    </submittedName>
</protein>
<dbReference type="HOGENOM" id="CLU_1898193_0_0_1"/>
<reference evidence="2" key="3">
    <citation type="submission" date="2015-06" db="UniProtKB">
        <authorList>
            <consortium name="EnsemblMetazoa"/>
        </authorList>
    </citation>
    <scope>IDENTIFICATION</scope>
</reference>
<dbReference type="AlphaFoldDB" id="R7UT25"/>
<sequence length="134" mass="14884">MAVEEGTANERIPAARRLNRHMGGVFEAQQWSTCFSFAGMRLSVEQILRHSADASVDVSWAEENAALCPDKNYGVGHLVTPERSRRHLMWNAFSLTSCDRGADVRPKFFARVGVSIYKILEPSFRMGGHGSVVS</sequence>
<evidence type="ECO:0000313" key="1">
    <source>
        <dbReference type="EMBL" id="ELU09323.1"/>
    </source>
</evidence>
<name>R7UT25_CAPTE</name>
<proteinExistence type="predicted"/>
<keyword evidence="3" id="KW-1185">Reference proteome</keyword>
<dbReference type="EMBL" id="AMQN01006414">
    <property type="status" value="NOT_ANNOTATED_CDS"/>
    <property type="molecule type" value="Genomic_DNA"/>
</dbReference>
<gene>
    <name evidence="1" type="ORF">CAPTEDRAFT_198926</name>
</gene>
<dbReference type="EnsemblMetazoa" id="CapteT198926">
    <property type="protein sequence ID" value="CapteP198926"/>
    <property type="gene ID" value="CapteG198926"/>
</dbReference>